<reference evidence="2 3" key="2">
    <citation type="submission" date="2018-11" db="EMBL/GenBank/DDBJ databases">
        <authorList>
            <consortium name="Pathogen Informatics"/>
        </authorList>
    </citation>
    <scope>NUCLEOTIDE SEQUENCE [LARGE SCALE GENOMIC DNA]</scope>
</reference>
<feature type="region of interest" description="Disordered" evidence="1">
    <location>
        <begin position="1"/>
        <end position="22"/>
    </location>
</feature>
<name>A0A0N4XRC0_NIPBR</name>
<accession>A0A0N4XRC0</accession>
<sequence length="199" mass="22069">SVAGVDKRRGTNTRVKRPISKSQTIIPPRILVSSSKKFSSTTTKPLISVKPAKLGFTTKTTIFVPSKSTAAPALFTQKKISHPVFQKTKNKHFKGISSKKPERKGTFKSTIQVIVPSNVVTLEKVTTEKPIAPQPPPAVQINDMSTKRDKLLSTAQSSRQVIFLEIMFFCKSKSNTQETPLALKSKKDRCSPNYKSRLQ</sequence>
<feature type="compositionally biased region" description="Basic residues" evidence="1">
    <location>
        <begin position="10"/>
        <end position="19"/>
    </location>
</feature>
<protein>
    <submittedName>
        <fullName evidence="4">GA2L3 protein</fullName>
    </submittedName>
</protein>
<dbReference type="WBParaSite" id="NBR_0000507201-mRNA-1">
    <property type="protein sequence ID" value="NBR_0000507201-mRNA-1"/>
    <property type="gene ID" value="NBR_0000507201"/>
</dbReference>
<dbReference type="AlphaFoldDB" id="A0A0N4XRC0"/>
<evidence type="ECO:0000313" key="4">
    <source>
        <dbReference type="WBParaSite" id="NBR_0000507201-mRNA-1"/>
    </source>
</evidence>
<gene>
    <name evidence="2" type="ORF">NBR_LOCUS5073</name>
</gene>
<proteinExistence type="predicted"/>
<evidence type="ECO:0000313" key="3">
    <source>
        <dbReference type="Proteomes" id="UP000271162"/>
    </source>
</evidence>
<dbReference type="EMBL" id="UYSL01011146">
    <property type="protein sequence ID" value="VDL68662.1"/>
    <property type="molecule type" value="Genomic_DNA"/>
</dbReference>
<dbReference type="Proteomes" id="UP000271162">
    <property type="component" value="Unassembled WGS sequence"/>
</dbReference>
<evidence type="ECO:0000256" key="1">
    <source>
        <dbReference type="SAM" id="MobiDB-lite"/>
    </source>
</evidence>
<evidence type="ECO:0000313" key="2">
    <source>
        <dbReference type="EMBL" id="VDL68662.1"/>
    </source>
</evidence>
<reference evidence="4" key="1">
    <citation type="submission" date="2017-02" db="UniProtKB">
        <authorList>
            <consortium name="WormBaseParasite"/>
        </authorList>
    </citation>
    <scope>IDENTIFICATION</scope>
</reference>
<organism evidence="4">
    <name type="scientific">Nippostrongylus brasiliensis</name>
    <name type="common">Rat hookworm</name>
    <dbReference type="NCBI Taxonomy" id="27835"/>
    <lineage>
        <taxon>Eukaryota</taxon>
        <taxon>Metazoa</taxon>
        <taxon>Ecdysozoa</taxon>
        <taxon>Nematoda</taxon>
        <taxon>Chromadorea</taxon>
        <taxon>Rhabditida</taxon>
        <taxon>Rhabditina</taxon>
        <taxon>Rhabditomorpha</taxon>
        <taxon>Strongyloidea</taxon>
        <taxon>Heligmosomidae</taxon>
        <taxon>Nippostrongylus</taxon>
    </lineage>
</organism>
<keyword evidence="3" id="KW-1185">Reference proteome</keyword>